<reference evidence="9 10" key="1">
    <citation type="submission" date="2019-07" db="EMBL/GenBank/DDBJ databases">
        <title>Complete Genome Sequence of Leptotrichia shahii Strain JCM 16776.</title>
        <authorList>
            <person name="Watanabe S."/>
            <person name="Cui L."/>
        </authorList>
    </citation>
    <scope>NUCLEOTIDE SEQUENCE [LARGE SCALE GENOMIC DNA]</scope>
    <source>
        <strain evidence="9 10">JCM16776</strain>
    </source>
</reference>
<dbReference type="InterPro" id="IPR036505">
    <property type="entry name" value="Amidase/PGRP_sf"/>
</dbReference>
<dbReference type="GO" id="GO:0009254">
    <property type="term" value="P:peptidoglycan turnover"/>
    <property type="evidence" value="ECO:0007669"/>
    <property type="project" value="TreeGrafter"/>
</dbReference>
<dbReference type="GO" id="GO:0071555">
    <property type="term" value="P:cell wall organization"/>
    <property type="evidence" value="ECO:0007669"/>
    <property type="project" value="UniProtKB-KW"/>
</dbReference>
<keyword evidence="4" id="KW-0378">Hydrolase</keyword>
<dbReference type="KEGG" id="lsz:JCM16776_1028"/>
<keyword evidence="5" id="KW-0961">Cell wall biogenesis/degradation</keyword>
<evidence type="ECO:0000259" key="8">
    <source>
        <dbReference type="SMART" id="SM00644"/>
    </source>
</evidence>
<dbReference type="Gene3D" id="1.10.101.10">
    <property type="entry name" value="PGBD-like superfamily/PGBD"/>
    <property type="match status" value="1"/>
</dbReference>
<dbReference type="InterPro" id="IPR051206">
    <property type="entry name" value="NAMLAA_amidase_2"/>
</dbReference>
<feature type="domain" description="N-acetylmuramoyl-L-alanine amidase" evidence="8">
    <location>
        <begin position="91"/>
        <end position="228"/>
    </location>
</feature>
<evidence type="ECO:0000256" key="6">
    <source>
        <dbReference type="SAM" id="MobiDB-lite"/>
    </source>
</evidence>
<protein>
    <recommendedName>
        <fullName evidence="3">N-acetylmuramoyl-L-alanine amidase</fullName>
        <ecNumber evidence="3">3.5.1.28</ecNumber>
    </recommendedName>
</protein>
<feature type="signal peptide" evidence="7">
    <location>
        <begin position="1"/>
        <end position="23"/>
    </location>
</feature>
<dbReference type="Pfam" id="PF01510">
    <property type="entry name" value="Amidase_2"/>
    <property type="match status" value="1"/>
</dbReference>
<dbReference type="InterPro" id="IPR036366">
    <property type="entry name" value="PGBDSf"/>
</dbReference>
<dbReference type="GO" id="GO:0008745">
    <property type="term" value="F:N-acetylmuramoyl-L-alanine amidase activity"/>
    <property type="evidence" value="ECO:0007669"/>
    <property type="project" value="UniProtKB-EC"/>
</dbReference>
<evidence type="ECO:0000313" key="10">
    <source>
        <dbReference type="Proteomes" id="UP000322617"/>
    </source>
</evidence>
<feature type="region of interest" description="Disordered" evidence="6">
    <location>
        <begin position="44"/>
        <end position="82"/>
    </location>
</feature>
<evidence type="ECO:0000313" key="9">
    <source>
        <dbReference type="EMBL" id="BBM40808.1"/>
    </source>
</evidence>
<dbReference type="Gene3D" id="3.40.80.10">
    <property type="entry name" value="Peptidoglycan recognition protein-like"/>
    <property type="match status" value="1"/>
</dbReference>
<dbReference type="Proteomes" id="UP000322617">
    <property type="component" value="Chromosome"/>
</dbReference>
<keyword evidence="10" id="KW-1185">Reference proteome</keyword>
<dbReference type="EMBL" id="AP019827">
    <property type="protein sequence ID" value="BBM40808.1"/>
    <property type="molecule type" value="Genomic_DNA"/>
</dbReference>
<sequence length="330" mass="37280">MKKNIANLLFLISVLSVGNILNANNQDISKDVKKPIEIRIDDNGQVIRDQSGSSKNNNNNGQSGQNARISTDAQRGGTETISNSAGTIKVDASYSSQGQDYRQKFIILHYTAGNRESSLKTLTKNEVSAHYMVSDNKSEPVYSLVDENKRAWHAGVSDWKGRNNLNDTSIGIEIVNDGDVSGTFVPYKDFQIKEVAVLVKYLADKYEIPATNILGHSDIAPQRKSDPGPLFPWRELYTQYNIGMWYDNETKNNYEREYETKLSMTPVSDVQRELNKFGYGISITGSWDKQTKNVIKAFQHHFRPSNYNGEMDVETFAILKALNEKYNNKK</sequence>
<evidence type="ECO:0000256" key="7">
    <source>
        <dbReference type="SAM" id="SignalP"/>
    </source>
</evidence>
<evidence type="ECO:0000256" key="2">
    <source>
        <dbReference type="ARBA" id="ARBA00007553"/>
    </source>
</evidence>
<dbReference type="RefSeq" id="WP_018450003.1">
    <property type="nucleotide sequence ID" value="NZ_AP019827.1"/>
</dbReference>
<dbReference type="SUPFAM" id="SSF55846">
    <property type="entry name" value="N-acetylmuramoyl-L-alanine amidase-like"/>
    <property type="match status" value="1"/>
</dbReference>
<keyword evidence="7" id="KW-0732">Signal</keyword>
<dbReference type="OrthoDB" id="66275at2"/>
<evidence type="ECO:0000256" key="1">
    <source>
        <dbReference type="ARBA" id="ARBA00001561"/>
    </source>
</evidence>
<feature type="compositionally biased region" description="Low complexity" evidence="6">
    <location>
        <begin position="50"/>
        <end position="66"/>
    </location>
</feature>
<evidence type="ECO:0000256" key="3">
    <source>
        <dbReference type="ARBA" id="ARBA00011901"/>
    </source>
</evidence>
<dbReference type="InterPro" id="IPR002502">
    <property type="entry name" value="Amidase_domain"/>
</dbReference>
<accession>A0A510JNB3</accession>
<dbReference type="AlphaFoldDB" id="A0A510JNB3"/>
<feature type="compositionally biased region" description="Polar residues" evidence="6">
    <location>
        <begin position="67"/>
        <end position="82"/>
    </location>
</feature>
<dbReference type="FunFam" id="3.40.80.10:FF:000003">
    <property type="entry name" value="N-acetylmuramoyl-L-alanine amidase"/>
    <property type="match status" value="1"/>
</dbReference>
<dbReference type="CDD" id="cd06583">
    <property type="entry name" value="PGRP"/>
    <property type="match status" value="1"/>
</dbReference>
<proteinExistence type="inferred from homology"/>
<dbReference type="InterPro" id="IPR036365">
    <property type="entry name" value="PGBD-like_sf"/>
</dbReference>
<dbReference type="GO" id="GO:0009253">
    <property type="term" value="P:peptidoglycan catabolic process"/>
    <property type="evidence" value="ECO:0007669"/>
    <property type="project" value="InterPro"/>
</dbReference>
<name>A0A510JNB3_9FUSO</name>
<comment type="catalytic activity">
    <reaction evidence="1">
        <text>Hydrolyzes the link between N-acetylmuramoyl residues and L-amino acid residues in certain cell-wall glycopeptides.</text>
        <dbReference type="EC" id="3.5.1.28"/>
    </reaction>
</comment>
<comment type="similarity">
    <text evidence="2">Belongs to the N-acetylmuramoyl-L-alanine amidase 2 family.</text>
</comment>
<dbReference type="PANTHER" id="PTHR30417">
    <property type="entry name" value="N-ACETYLMURAMOYL-L-ALANINE AMIDASE AMID"/>
    <property type="match status" value="1"/>
</dbReference>
<feature type="chain" id="PRO_5021877900" description="N-acetylmuramoyl-L-alanine amidase" evidence="7">
    <location>
        <begin position="24"/>
        <end position="330"/>
    </location>
</feature>
<dbReference type="PANTHER" id="PTHR30417:SF1">
    <property type="entry name" value="N-ACETYLMURAMOYL-L-ALANINE AMIDASE AMID"/>
    <property type="match status" value="1"/>
</dbReference>
<dbReference type="Pfam" id="PF01471">
    <property type="entry name" value="PG_binding_1"/>
    <property type="match status" value="1"/>
</dbReference>
<evidence type="ECO:0000256" key="4">
    <source>
        <dbReference type="ARBA" id="ARBA00022801"/>
    </source>
</evidence>
<dbReference type="EC" id="3.5.1.28" evidence="3"/>
<organism evidence="9 10">
    <name type="scientific">Leptotrichia shahii</name>
    <dbReference type="NCBI Taxonomy" id="157691"/>
    <lineage>
        <taxon>Bacteria</taxon>
        <taxon>Fusobacteriati</taxon>
        <taxon>Fusobacteriota</taxon>
        <taxon>Fusobacteriia</taxon>
        <taxon>Fusobacteriales</taxon>
        <taxon>Leptotrichiaceae</taxon>
        <taxon>Leptotrichia</taxon>
    </lineage>
</organism>
<dbReference type="SMART" id="SM00644">
    <property type="entry name" value="Ami_2"/>
    <property type="match status" value="1"/>
</dbReference>
<dbReference type="InterPro" id="IPR002477">
    <property type="entry name" value="Peptidoglycan-bd-like"/>
</dbReference>
<evidence type="ECO:0000256" key="5">
    <source>
        <dbReference type="ARBA" id="ARBA00023316"/>
    </source>
</evidence>
<dbReference type="SUPFAM" id="SSF47090">
    <property type="entry name" value="PGBD-like"/>
    <property type="match status" value="1"/>
</dbReference>
<gene>
    <name evidence="9" type="ORF">JCM16776_1028</name>
</gene>
<dbReference type="STRING" id="1122172.GCA_000373045_00382"/>